<evidence type="ECO:0000313" key="2">
    <source>
        <dbReference type="WBParaSite" id="ES5_v2.g15964.t1"/>
    </source>
</evidence>
<accession>A0AC34FGA2</accession>
<organism evidence="1 2">
    <name type="scientific">Panagrolaimus sp. ES5</name>
    <dbReference type="NCBI Taxonomy" id="591445"/>
    <lineage>
        <taxon>Eukaryota</taxon>
        <taxon>Metazoa</taxon>
        <taxon>Ecdysozoa</taxon>
        <taxon>Nematoda</taxon>
        <taxon>Chromadorea</taxon>
        <taxon>Rhabditida</taxon>
        <taxon>Tylenchina</taxon>
        <taxon>Panagrolaimomorpha</taxon>
        <taxon>Panagrolaimoidea</taxon>
        <taxon>Panagrolaimidae</taxon>
        <taxon>Panagrolaimus</taxon>
    </lineage>
</organism>
<protein>
    <submittedName>
        <fullName evidence="2">BAR domain-containing protein</fullName>
    </submittedName>
</protein>
<evidence type="ECO:0000313" key="1">
    <source>
        <dbReference type="Proteomes" id="UP000887579"/>
    </source>
</evidence>
<name>A0AC34FGA2_9BILA</name>
<dbReference type="Proteomes" id="UP000887579">
    <property type="component" value="Unplaced"/>
</dbReference>
<proteinExistence type="predicted"/>
<sequence length="310" mass="35603">MDGSTSDKSKKKVTATTTASADAIGGGSHDEVQVEHFPPDTPATPSSSDLSTTTKKKKKKSNLILRIGEKVGIIEQTRIAPEFIQDIEKYIKYYDVADDLVGSLEGVLQKNPRVLATSRIEALEKQDPYEEATRACRLLVELYDHEQKTHKLWTIFHGCFQNLAKLHREVQLNGRRAIRKLRRFVSKDHLQMLEEQRKLMISRDIMDSARHDVRQTKTSEEVEHFGKLYEGCVHDFDCQAAKVEAYILVLPNNRIWHIREVHEVFDLLGQYHHDVAKTLDTYLTQALECIPSEFVQKPQKGLKILKRKTK</sequence>
<dbReference type="WBParaSite" id="ES5_v2.g15964.t1">
    <property type="protein sequence ID" value="ES5_v2.g15964.t1"/>
    <property type="gene ID" value="ES5_v2.g15964"/>
</dbReference>
<reference evidence="2" key="1">
    <citation type="submission" date="2022-11" db="UniProtKB">
        <authorList>
            <consortium name="WormBaseParasite"/>
        </authorList>
    </citation>
    <scope>IDENTIFICATION</scope>
</reference>